<sequence>MFAVALTNHYWYKNLSRRSLSQKVNFWTPGPWNIRKLKKGDLFLFLLKAPYRQICGYGRFHDYENISVEEAWFRFGKDNGVQSLSQFSRQVEEYMPHMASDLFSVEIGSIVLTDVHFFNEKEFIPFQELIIDFPDQVMKFKYFEEDHYIEDLLTSSSPNRSYVLVEETTGPMNTRSAEGDRNEINFQKEVMKNYEETCAISGETTFSSLQPTYVQPYLNESSNHSQNGLLLRADYSKLWDEGLITADEHNRIKVSELLASSSYADLGGIYLRLPSNQEKAPSKEAIEYHRAFVFRSMEK</sequence>
<dbReference type="Pfam" id="PF13391">
    <property type="entry name" value="HNH_2"/>
    <property type="match status" value="1"/>
</dbReference>
<feature type="domain" description="HNH nuclease" evidence="1">
    <location>
        <begin position="198"/>
        <end position="245"/>
    </location>
</feature>
<accession>A0A0C2VYK0</accession>
<proteinExistence type="predicted"/>
<evidence type="ECO:0000313" key="3">
    <source>
        <dbReference type="Proteomes" id="UP000031938"/>
    </source>
</evidence>
<dbReference type="Proteomes" id="UP000031938">
    <property type="component" value="Unassembled WGS sequence"/>
</dbReference>
<protein>
    <recommendedName>
        <fullName evidence="1">HNH nuclease domain-containing protein</fullName>
    </recommendedName>
</protein>
<dbReference type="PATRIC" id="fig|889306.3.peg.955"/>
<comment type="caution">
    <text evidence="2">The sequence shown here is derived from an EMBL/GenBank/DDBJ whole genome shotgun (WGS) entry which is preliminary data.</text>
</comment>
<name>A0A0C2VYK0_9BACL</name>
<organism evidence="2 3">
    <name type="scientific">Jeotgalibacillus soli</name>
    <dbReference type="NCBI Taxonomy" id="889306"/>
    <lineage>
        <taxon>Bacteria</taxon>
        <taxon>Bacillati</taxon>
        <taxon>Bacillota</taxon>
        <taxon>Bacilli</taxon>
        <taxon>Bacillales</taxon>
        <taxon>Caryophanaceae</taxon>
        <taxon>Jeotgalibacillus</taxon>
    </lineage>
</organism>
<dbReference type="InterPro" id="IPR003615">
    <property type="entry name" value="HNH_nuc"/>
</dbReference>
<reference evidence="2 3" key="1">
    <citation type="submission" date="2015-01" db="EMBL/GenBank/DDBJ databases">
        <title>Genome sequencing of Jeotgalibacillus soli.</title>
        <authorList>
            <person name="Goh K.M."/>
            <person name="Chan K.-G."/>
            <person name="Yaakop A.S."/>
            <person name="Ee R."/>
            <person name="Gan H.M."/>
            <person name="Chan C.S."/>
        </authorList>
    </citation>
    <scope>NUCLEOTIDE SEQUENCE [LARGE SCALE GENOMIC DNA]</scope>
    <source>
        <strain evidence="2 3">P9</strain>
    </source>
</reference>
<dbReference type="AlphaFoldDB" id="A0A0C2VYK0"/>
<dbReference type="EMBL" id="JXRP01000009">
    <property type="protein sequence ID" value="KIL49481.1"/>
    <property type="molecule type" value="Genomic_DNA"/>
</dbReference>
<dbReference type="RefSeq" id="WP_041086686.1">
    <property type="nucleotide sequence ID" value="NZ_JXRP01000009.1"/>
</dbReference>
<keyword evidence="3" id="KW-1185">Reference proteome</keyword>
<gene>
    <name evidence="2" type="ORF">KP78_09490</name>
</gene>
<evidence type="ECO:0000313" key="2">
    <source>
        <dbReference type="EMBL" id="KIL49481.1"/>
    </source>
</evidence>
<evidence type="ECO:0000259" key="1">
    <source>
        <dbReference type="Pfam" id="PF13391"/>
    </source>
</evidence>
<dbReference type="OrthoDB" id="9779761at2"/>